<evidence type="ECO:0000313" key="9">
    <source>
        <dbReference type="Proteomes" id="UP000660262"/>
    </source>
</evidence>
<comment type="subcellular location">
    <subcellularLocation>
        <location evidence="1 5">Mitochondrion matrix</location>
    </subcellularLocation>
</comment>
<dbReference type="PIRSF" id="PIRSF000089">
    <property type="entry name" value="Electra_flavoP_a"/>
    <property type="match status" value="1"/>
</dbReference>
<comment type="caution">
    <text evidence="8">The sequence shown here is derived from an EMBL/GenBank/DDBJ whole genome shotgun (WGS) entry which is preliminary data.</text>
</comment>
<dbReference type="OrthoDB" id="1715808at2759"/>
<dbReference type="InterPro" id="IPR001308">
    <property type="entry name" value="ETF_a/FixB"/>
</dbReference>
<dbReference type="FunFam" id="3.40.50.1220:FF:000001">
    <property type="entry name" value="Electron transfer flavoprotein, alpha subunit"/>
    <property type="match status" value="1"/>
</dbReference>
<dbReference type="Pfam" id="PF00766">
    <property type="entry name" value="ETF_alpha"/>
    <property type="match status" value="1"/>
</dbReference>
<dbReference type="GO" id="GO:0050660">
    <property type="term" value="F:flavin adenine dinucleotide binding"/>
    <property type="evidence" value="ECO:0007669"/>
    <property type="project" value="InterPro"/>
</dbReference>
<feature type="binding site" evidence="6">
    <location>
        <begin position="280"/>
        <end position="281"/>
    </location>
    <ligand>
        <name>FAD</name>
        <dbReference type="ChEBI" id="CHEBI:57692"/>
    </ligand>
</feature>
<dbReference type="PANTHER" id="PTHR43153:SF1">
    <property type="entry name" value="ELECTRON TRANSFER FLAVOPROTEIN SUBUNIT ALPHA, MITOCHONDRIAL"/>
    <property type="match status" value="1"/>
</dbReference>
<dbReference type="SMART" id="SM00893">
    <property type="entry name" value="ETF"/>
    <property type="match status" value="1"/>
</dbReference>
<keyword evidence="5" id="KW-0813">Transport</keyword>
<comment type="cofactor">
    <cofactor evidence="5 6">
        <name>FAD</name>
        <dbReference type="ChEBI" id="CHEBI:57692"/>
    </cofactor>
    <text evidence="5 6">Binds 1 FAD per dimer.</text>
</comment>
<protein>
    <recommendedName>
        <fullName evidence="5">Electron transfer flavoprotein subunit alpha</fullName>
        <shortName evidence="5">Alpha-ETF</shortName>
    </recommendedName>
</protein>
<dbReference type="Pfam" id="PF01012">
    <property type="entry name" value="ETF"/>
    <property type="match status" value="1"/>
</dbReference>
<feature type="binding site" evidence="6">
    <location>
        <position position="332"/>
    </location>
    <ligand>
        <name>FAD</name>
        <dbReference type="ChEBI" id="CHEBI:57692"/>
    </ligand>
</feature>
<evidence type="ECO:0000256" key="3">
    <source>
        <dbReference type="ARBA" id="ARBA00022630"/>
    </source>
</evidence>
<organism evidence="8 9">
    <name type="scientific">Pycnococcus provasolii</name>
    <dbReference type="NCBI Taxonomy" id="41880"/>
    <lineage>
        <taxon>Eukaryota</taxon>
        <taxon>Viridiplantae</taxon>
        <taxon>Chlorophyta</taxon>
        <taxon>Pseudoscourfieldiophyceae</taxon>
        <taxon>Pseudoscourfieldiales</taxon>
        <taxon>Pycnococcaceae</taxon>
        <taxon>Pycnococcus</taxon>
    </lineage>
</organism>
<dbReference type="PANTHER" id="PTHR43153">
    <property type="entry name" value="ELECTRON TRANSFER FLAVOPROTEIN ALPHA"/>
    <property type="match status" value="1"/>
</dbReference>
<evidence type="ECO:0000259" key="7">
    <source>
        <dbReference type="SMART" id="SM00893"/>
    </source>
</evidence>
<comment type="function">
    <text evidence="5">The electron transfer flavoprotein serves as a specific electron acceptor for several dehydrogenases, including five acyl-CoA dehydrogenases, glutaryl-CoA and sarcosine dehydrogenase. It transfers the electrons to the main mitochondrial respiratory chain via ETF-ubiquinone oxidoreductase (ETF dehydrogenase).</text>
</comment>
<dbReference type="CDD" id="cd01715">
    <property type="entry name" value="ETF_alpha"/>
    <property type="match status" value="1"/>
</dbReference>
<dbReference type="Gene3D" id="3.40.50.620">
    <property type="entry name" value="HUPs"/>
    <property type="match status" value="1"/>
</dbReference>
<dbReference type="SUPFAM" id="SSF52402">
    <property type="entry name" value="Adenine nucleotide alpha hydrolases-like"/>
    <property type="match status" value="1"/>
</dbReference>
<dbReference type="InterPro" id="IPR033947">
    <property type="entry name" value="ETF_alpha_N"/>
</dbReference>
<dbReference type="GO" id="GO:0005759">
    <property type="term" value="C:mitochondrial matrix"/>
    <property type="evidence" value="ECO:0007669"/>
    <property type="project" value="UniProtKB-SubCell"/>
</dbReference>
<dbReference type="AlphaFoldDB" id="A0A830HQH7"/>
<dbReference type="Gene3D" id="3.40.50.1220">
    <property type="entry name" value="TPP-binding domain"/>
    <property type="match status" value="1"/>
</dbReference>
<dbReference type="GO" id="GO:0033539">
    <property type="term" value="P:fatty acid beta-oxidation using acyl-CoA dehydrogenase"/>
    <property type="evidence" value="ECO:0007669"/>
    <property type="project" value="TreeGrafter"/>
</dbReference>
<dbReference type="GO" id="GO:0009055">
    <property type="term" value="F:electron transfer activity"/>
    <property type="evidence" value="ECO:0007669"/>
    <property type="project" value="InterPro"/>
</dbReference>
<dbReference type="EMBL" id="BNJQ01000024">
    <property type="protein sequence ID" value="GHP09252.1"/>
    <property type="molecule type" value="Genomic_DNA"/>
</dbReference>
<keyword evidence="5" id="KW-0249">Electron transport</keyword>
<reference evidence="8" key="1">
    <citation type="submission" date="2020-10" db="EMBL/GenBank/DDBJ databases">
        <title>Unveiling of a novel bifunctional photoreceptor, Dualchrome1, isolated from a cosmopolitan green alga.</title>
        <authorList>
            <person name="Suzuki S."/>
            <person name="Kawachi M."/>
        </authorList>
    </citation>
    <scope>NUCLEOTIDE SEQUENCE</scope>
    <source>
        <strain evidence="8">NIES 2893</strain>
    </source>
</reference>
<keyword evidence="5" id="KW-0496">Mitochondrion</keyword>
<accession>A0A830HQH7</accession>
<keyword evidence="4 5" id="KW-0274">FAD</keyword>
<keyword evidence="9" id="KW-1185">Reference proteome</keyword>
<name>A0A830HQH7_9CHLO</name>
<gene>
    <name evidence="8" type="ORF">PPROV_000798900</name>
</gene>
<feature type="binding site" evidence="6">
    <location>
        <begin position="294"/>
        <end position="298"/>
    </location>
    <ligand>
        <name>FAD</name>
        <dbReference type="ChEBI" id="CHEBI:57692"/>
    </ligand>
</feature>
<dbReference type="InterPro" id="IPR014731">
    <property type="entry name" value="ETF_asu_C"/>
</dbReference>
<dbReference type="InterPro" id="IPR029035">
    <property type="entry name" value="DHS-like_NAD/FAD-binding_dom"/>
</dbReference>
<evidence type="ECO:0000256" key="1">
    <source>
        <dbReference type="ARBA" id="ARBA00004305"/>
    </source>
</evidence>
<dbReference type="Proteomes" id="UP000660262">
    <property type="component" value="Unassembled WGS sequence"/>
</dbReference>
<dbReference type="SUPFAM" id="SSF52467">
    <property type="entry name" value="DHS-like NAD/FAD-binding domain"/>
    <property type="match status" value="1"/>
</dbReference>
<proteinExistence type="inferred from homology"/>
<dbReference type="InterPro" id="IPR014729">
    <property type="entry name" value="Rossmann-like_a/b/a_fold"/>
</dbReference>
<feature type="binding site" evidence="6">
    <location>
        <position position="255"/>
    </location>
    <ligand>
        <name>FAD</name>
        <dbReference type="ChEBI" id="CHEBI:57692"/>
    </ligand>
</feature>
<comment type="similarity">
    <text evidence="2 5">Belongs to the ETF alpha-subunit/FixB family.</text>
</comment>
<dbReference type="InterPro" id="IPR014730">
    <property type="entry name" value="ETF_a/b_N"/>
</dbReference>
<comment type="subunit">
    <text evidence="5">Heterodimer of an alpha and a beta subunit.</text>
</comment>
<keyword evidence="3 5" id="KW-0285">Flavoprotein</keyword>
<evidence type="ECO:0000313" key="8">
    <source>
        <dbReference type="EMBL" id="GHP09252.1"/>
    </source>
</evidence>
<evidence type="ECO:0000256" key="6">
    <source>
        <dbReference type="PIRSR" id="PIRSR000089-1"/>
    </source>
</evidence>
<evidence type="ECO:0000256" key="2">
    <source>
        <dbReference type="ARBA" id="ARBA00005817"/>
    </source>
</evidence>
<evidence type="ECO:0000256" key="4">
    <source>
        <dbReference type="ARBA" id="ARBA00022827"/>
    </source>
</evidence>
<feature type="binding site" evidence="6">
    <location>
        <begin position="311"/>
        <end position="318"/>
    </location>
    <ligand>
        <name>FAD</name>
        <dbReference type="ChEBI" id="CHEBI:57692"/>
    </ligand>
</feature>
<sequence>MSMSMSVSLFRTYRLACGHGFSSSGINSNSRFMSLLVVADASSLQASCRAINAANLAFGASSGTKDPSLSVLVCGSPDDSKELDDAAALFSKVCGVSEVLMAKSNALKHNLPAPMAALVTHVIKTKNFENAAAPNGTFARDFMPRAAALLDSPLIADVVDTVDAKTFTRPSYAGNAMETVERTGDGPTIVTFRPTAFDAAETNDTNAAPVVQVSDDALAAAAGSTSLGEFVSAENKDTGERADLSTARVVISGGRGVGDNFDKLYSLADAFGPDAAVGASRAAVDAGMCANDMQVGQTGKVVAPEVYIALGISGAIQHVAGMKDSKVIVAVNKDEDCPLFSIADVGYTGDLFEAVDRIKEEVQKKKA</sequence>
<feature type="domain" description="Electron transfer flavoprotein alpha/beta-subunit N-terminal" evidence="7">
    <location>
        <begin position="35"/>
        <end position="231"/>
    </location>
</feature>
<evidence type="ECO:0000256" key="5">
    <source>
        <dbReference type="PIRNR" id="PIRNR000089"/>
    </source>
</evidence>